<gene>
    <name evidence="2" type="ORF">TBRA_LOCUS15007</name>
</gene>
<name>A0A6H5J5H5_9HYME</name>
<feature type="compositionally biased region" description="Polar residues" evidence="1">
    <location>
        <begin position="281"/>
        <end position="294"/>
    </location>
</feature>
<keyword evidence="3" id="KW-1185">Reference proteome</keyword>
<evidence type="ECO:0000313" key="2">
    <source>
        <dbReference type="EMBL" id="CAB0043419.1"/>
    </source>
</evidence>
<dbReference type="PANTHER" id="PTHR31551:SF1">
    <property type="entry name" value="COILED-COIL DOMAIN-CONTAINING PROTEIN 12"/>
    <property type="match status" value="1"/>
</dbReference>
<protein>
    <submittedName>
        <fullName evidence="2">Uncharacterized protein</fullName>
    </submittedName>
</protein>
<dbReference type="Pfam" id="PF08315">
    <property type="entry name" value="cwf18"/>
    <property type="match status" value="1"/>
</dbReference>
<sequence>MNSEEKVGTLVDEALKRKEKLNALKKRKAEDISGDKDSEAKLPAPKFRSYKPLDESLKEKSLGDAKPGDAEAEVKDQLDAATQRPVIEELDLLVIVCNTSKEISQYFRSKNEECNVVKGGGNGDNEEHKAATSFESALSGLGRGARRADTRSDAGRPRAAERRRRSRGQAPGVRPPATPLRPAVEGSAPQRDRAQEVLRQVRRIRAGESREARESRPQDTRGEGAPEDTRDRDSRSGNKIETIGKSTRPHEEFCRRVQAISSVSRGAAQLQRVSVHSRNFQSLRNFDGGQNKSQYESRQDFGEPRTDQSAIDTRLRVESVQSDVLPQGRVSRGEARRPRGAAADGQADDRRARQDREDGEAPGEARAQGHPEERVSEEGEEGHPGQVVHEPHECPVDRLEVPHQEHAQHRQHLGHSQHDQHHLNSTKLKKRKLVWSIE</sequence>
<dbReference type="GO" id="GO:0071014">
    <property type="term" value="C:post-mRNA release spliceosomal complex"/>
    <property type="evidence" value="ECO:0007669"/>
    <property type="project" value="TreeGrafter"/>
</dbReference>
<feature type="region of interest" description="Disordered" evidence="1">
    <location>
        <begin position="281"/>
        <end position="427"/>
    </location>
</feature>
<organism evidence="2 3">
    <name type="scientific">Trichogramma brassicae</name>
    <dbReference type="NCBI Taxonomy" id="86971"/>
    <lineage>
        <taxon>Eukaryota</taxon>
        <taxon>Metazoa</taxon>
        <taxon>Ecdysozoa</taxon>
        <taxon>Arthropoda</taxon>
        <taxon>Hexapoda</taxon>
        <taxon>Insecta</taxon>
        <taxon>Pterygota</taxon>
        <taxon>Neoptera</taxon>
        <taxon>Endopterygota</taxon>
        <taxon>Hymenoptera</taxon>
        <taxon>Apocrita</taxon>
        <taxon>Proctotrupomorpha</taxon>
        <taxon>Chalcidoidea</taxon>
        <taxon>Trichogrammatidae</taxon>
        <taxon>Trichogramma</taxon>
    </lineage>
</organism>
<feature type="compositionally biased region" description="Basic and acidic residues" evidence="1">
    <location>
        <begin position="347"/>
        <end position="356"/>
    </location>
</feature>
<dbReference type="OrthoDB" id="10261348at2759"/>
<feature type="compositionally biased region" description="Basic and acidic residues" evidence="1">
    <location>
        <begin position="51"/>
        <end position="78"/>
    </location>
</feature>
<evidence type="ECO:0000256" key="1">
    <source>
        <dbReference type="SAM" id="MobiDB-lite"/>
    </source>
</evidence>
<dbReference type="PANTHER" id="PTHR31551">
    <property type="entry name" value="PRE-MRNA-SPLICING FACTOR CWF18"/>
    <property type="match status" value="1"/>
</dbReference>
<reference evidence="2 3" key="1">
    <citation type="submission" date="2020-02" db="EMBL/GenBank/DDBJ databases">
        <authorList>
            <person name="Ferguson B K."/>
        </authorList>
    </citation>
    <scope>NUCLEOTIDE SEQUENCE [LARGE SCALE GENOMIC DNA]</scope>
</reference>
<feature type="compositionally biased region" description="Basic and acidic residues" evidence="1">
    <location>
        <begin position="295"/>
        <end position="306"/>
    </location>
</feature>
<dbReference type="Proteomes" id="UP000479190">
    <property type="component" value="Unassembled WGS sequence"/>
</dbReference>
<feature type="region of interest" description="Disordered" evidence="1">
    <location>
        <begin position="26"/>
        <end position="82"/>
    </location>
</feature>
<evidence type="ECO:0000313" key="3">
    <source>
        <dbReference type="Proteomes" id="UP000479190"/>
    </source>
</evidence>
<accession>A0A6H5J5H5</accession>
<dbReference type="EMBL" id="CADCXV010001316">
    <property type="protein sequence ID" value="CAB0043419.1"/>
    <property type="molecule type" value="Genomic_DNA"/>
</dbReference>
<feature type="compositionally biased region" description="Basic and acidic residues" evidence="1">
    <location>
        <begin position="146"/>
        <end position="160"/>
    </location>
</feature>
<feature type="region of interest" description="Disordered" evidence="1">
    <location>
        <begin position="119"/>
        <end position="252"/>
    </location>
</feature>
<feature type="compositionally biased region" description="Basic and acidic residues" evidence="1">
    <location>
        <begin position="367"/>
        <end position="408"/>
    </location>
</feature>
<dbReference type="GO" id="GO:0005684">
    <property type="term" value="C:U2-type spliceosomal complex"/>
    <property type="evidence" value="ECO:0007669"/>
    <property type="project" value="TreeGrafter"/>
</dbReference>
<dbReference type="AlphaFoldDB" id="A0A6H5J5H5"/>
<proteinExistence type="predicted"/>
<dbReference type="InterPro" id="IPR013169">
    <property type="entry name" value="mRNA_splic_Cwf18-like"/>
</dbReference>
<feature type="compositionally biased region" description="Basic and acidic residues" evidence="1">
    <location>
        <begin position="26"/>
        <end position="40"/>
    </location>
</feature>
<feature type="compositionally biased region" description="Basic and acidic residues" evidence="1">
    <location>
        <begin position="205"/>
        <end position="238"/>
    </location>
</feature>